<organism evidence="1">
    <name type="scientific">Myoviridae sp. ctOyc4</name>
    <dbReference type="NCBI Taxonomy" id="2827606"/>
    <lineage>
        <taxon>Viruses</taxon>
        <taxon>Duplodnaviria</taxon>
        <taxon>Heunggongvirae</taxon>
        <taxon>Uroviricota</taxon>
        <taxon>Caudoviricetes</taxon>
    </lineage>
</organism>
<accession>A0A8S5LQI7</accession>
<protein>
    <submittedName>
        <fullName evidence="1">Tail assembly protein</fullName>
    </submittedName>
</protein>
<dbReference type="EMBL" id="BK015894">
    <property type="protein sequence ID" value="DAD72107.1"/>
    <property type="molecule type" value="Genomic_DNA"/>
</dbReference>
<reference evidence="1" key="1">
    <citation type="journal article" date="2021" name="Proc. Natl. Acad. Sci. U.S.A.">
        <title>A Catalog of Tens of Thousands of Viruses from Human Metagenomes Reveals Hidden Associations with Chronic Diseases.</title>
        <authorList>
            <person name="Tisza M.J."/>
            <person name="Buck C.B."/>
        </authorList>
    </citation>
    <scope>NUCLEOTIDE SEQUENCE</scope>
    <source>
        <strain evidence="1">CtOyc4</strain>
    </source>
</reference>
<name>A0A8S5LQI7_9CAUD</name>
<sequence>MYKIIISVNNNEEVWTLPHCPPDFPIPQPEQHHETYEGLSRDYRRIGTLGLRHMEWTALLPVHRYSFMPSEASADGWAYVDFFDRWRDKKVPFRLIVLDSKGAARLNMPVTVDSFDVTVRKNGDLEYSIAVTEYKFIK</sequence>
<evidence type="ECO:0000313" key="1">
    <source>
        <dbReference type="EMBL" id="DAD72107.1"/>
    </source>
</evidence>
<proteinExistence type="predicted"/>